<reference evidence="1 2" key="1">
    <citation type="submission" date="2019-05" db="EMBL/GenBank/DDBJ databases">
        <title>Another draft genome of Portunus trituberculatus and its Hox gene families provides insights of decapod evolution.</title>
        <authorList>
            <person name="Jeong J.-H."/>
            <person name="Song I."/>
            <person name="Kim S."/>
            <person name="Choi T."/>
            <person name="Kim D."/>
            <person name="Ryu S."/>
            <person name="Kim W."/>
        </authorList>
    </citation>
    <scope>NUCLEOTIDE SEQUENCE [LARGE SCALE GENOMIC DNA]</scope>
    <source>
        <tissue evidence="1">Muscle</tissue>
    </source>
</reference>
<keyword evidence="2" id="KW-1185">Reference proteome</keyword>
<comment type="caution">
    <text evidence="1">The sequence shown here is derived from an EMBL/GenBank/DDBJ whole genome shotgun (WGS) entry which is preliminary data.</text>
</comment>
<evidence type="ECO:0000313" key="1">
    <source>
        <dbReference type="EMBL" id="MPC23173.1"/>
    </source>
</evidence>
<name>A0A5B7DQD0_PORTR</name>
<sequence>MAATTSVVINICLRTVRQGPEAMQYLTSCPPTQPAALVLFIYHTPHCHAAGKTPLHIKLDSNLPGTPAHPLNTWNV</sequence>
<dbReference type="AlphaFoldDB" id="A0A5B7DQD0"/>
<gene>
    <name evidence="1" type="ORF">E2C01_016211</name>
</gene>
<protein>
    <submittedName>
        <fullName evidence="1">Uncharacterized protein</fullName>
    </submittedName>
</protein>
<proteinExistence type="predicted"/>
<dbReference type="Proteomes" id="UP000324222">
    <property type="component" value="Unassembled WGS sequence"/>
</dbReference>
<organism evidence="1 2">
    <name type="scientific">Portunus trituberculatus</name>
    <name type="common">Swimming crab</name>
    <name type="synonym">Neptunus trituberculatus</name>
    <dbReference type="NCBI Taxonomy" id="210409"/>
    <lineage>
        <taxon>Eukaryota</taxon>
        <taxon>Metazoa</taxon>
        <taxon>Ecdysozoa</taxon>
        <taxon>Arthropoda</taxon>
        <taxon>Crustacea</taxon>
        <taxon>Multicrustacea</taxon>
        <taxon>Malacostraca</taxon>
        <taxon>Eumalacostraca</taxon>
        <taxon>Eucarida</taxon>
        <taxon>Decapoda</taxon>
        <taxon>Pleocyemata</taxon>
        <taxon>Brachyura</taxon>
        <taxon>Eubrachyura</taxon>
        <taxon>Portunoidea</taxon>
        <taxon>Portunidae</taxon>
        <taxon>Portuninae</taxon>
        <taxon>Portunus</taxon>
    </lineage>
</organism>
<accession>A0A5B7DQD0</accession>
<evidence type="ECO:0000313" key="2">
    <source>
        <dbReference type="Proteomes" id="UP000324222"/>
    </source>
</evidence>
<dbReference type="EMBL" id="VSRR010001174">
    <property type="protein sequence ID" value="MPC23173.1"/>
    <property type="molecule type" value="Genomic_DNA"/>
</dbReference>